<gene>
    <name evidence="1" type="ORF">CU098_006723</name>
</gene>
<dbReference type="OrthoDB" id="2290280at2759"/>
<evidence type="ECO:0000313" key="1">
    <source>
        <dbReference type="EMBL" id="RCH81086.1"/>
    </source>
</evidence>
<comment type="caution">
    <text evidence="1">The sequence shown here is derived from an EMBL/GenBank/DDBJ whole genome shotgun (WGS) entry which is preliminary data.</text>
</comment>
<dbReference type="AlphaFoldDB" id="A0A367ITY0"/>
<proteinExistence type="predicted"/>
<reference evidence="1 2" key="1">
    <citation type="journal article" date="2018" name="G3 (Bethesda)">
        <title>Phylogenetic and Phylogenomic Definition of Rhizopus Species.</title>
        <authorList>
            <person name="Gryganskyi A.P."/>
            <person name="Golan J."/>
            <person name="Dolatabadi S."/>
            <person name="Mondo S."/>
            <person name="Robb S."/>
            <person name="Idnurm A."/>
            <person name="Muszewska A."/>
            <person name="Steczkiewicz K."/>
            <person name="Masonjones S."/>
            <person name="Liao H.L."/>
            <person name="Gajdeczka M.T."/>
            <person name="Anike F."/>
            <person name="Vuek A."/>
            <person name="Anishchenko I.M."/>
            <person name="Voigt K."/>
            <person name="de Hoog G.S."/>
            <person name="Smith M.E."/>
            <person name="Heitman J."/>
            <person name="Vilgalys R."/>
            <person name="Stajich J.E."/>
        </authorList>
    </citation>
    <scope>NUCLEOTIDE SEQUENCE [LARGE SCALE GENOMIC DNA]</scope>
    <source>
        <strain evidence="1 2">LSU 92-RS-03</strain>
    </source>
</reference>
<keyword evidence="2" id="KW-1185">Reference proteome</keyword>
<dbReference type="EMBL" id="PJQM01005676">
    <property type="protein sequence ID" value="RCH81086.1"/>
    <property type="molecule type" value="Genomic_DNA"/>
</dbReference>
<organism evidence="1 2">
    <name type="scientific">Rhizopus stolonifer</name>
    <name type="common">Rhizopus nigricans</name>
    <dbReference type="NCBI Taxonomy" id="4846"/>
    <lineage>
        <taxon>Eukaryota</taxon>
        <taxon>Fungi</taxon>
        <taxon>Fungi incertae sedis</taxon>
        <taxon>Mucoromycota</taxon>
        <taxon>Mucoromycotina</taxon>
        <taxon>Mucoromycetes</taxon>
        <taxon>Mucorales</taxon>
        <taxon>Mucorineae</taxon>
        <taxon>Rhizopodaceae</taxon>
        <taxon>Rhizopus</taxon>
    </lineage>
</organism>
<name>A0A367ITY0_RHIST</name>
<evidence type="ECO:0000313" key="2">
    <source>
        <dbReference type="Proteomes" id="UP000253551"/>
    </source>
</evidence>
<dbReference type="Proteomes" id="UP000253551">
    <property type="component" value="Unassembled WGS sequence"/>
</dbReference>
<protein>
    <submittedName>
        <fullName evidence="1">Uncharacterized protein</fullName>
    </submittedName>
</protein>
<accession>A0A367ITY0</accession>
<sequence length="107" mass="12564">MDCFTKIKRFARPQQQWDWIKGEIEVLKSGKFWREHTEKSASFLKQTATSRQNKWSITELRDPVTEEFCQEQHEISCITTEFYTSLFTPSSTGTVVLRALTRSILIT</sequence>